<evidence type="ECO:0000256" key="1">
    <source>
        <dbReference type="SAM" id="Phobius"/>
    </source>
</evidence>
<proteinExistence type="predicted"/>
<keyword evidence="3" id="KW-1185">Reference proteome</keyword>
<evidence type="ECO:0000313" key="3">
    <source>
        <dbReference type="Proteomes" id="UP000186914"/>
    </source>
</evidence>
<gene>
    <name evidence="2" type="ORF">SAMN05421858_1080</name>
</gene>
<name>A0A1N6XCG6_9EURY</name>
<keyword evidence="1" id="KW-0812">Transmembrane</keyword>
<dbReference type="Proteomes" id="UP000186914">
    <property type="component" value="Unassembled WGS sequence"/>
</dbReference>
<organism evidence="2 3">
    <name type="scientific">Haladaptatus litoreus</name>
    <dbReference type="NCBI Taxonomy" id="553468"/>
    <lineage>
        <taxon>Archaea</taxon>
        <taxon>Methanobacteriati</taxon>
        <taxon>Methanobacteriota</taxon>
        <taxon>Stenosarchaea group</taxon>
        <taxon>Halobacteria</taxon>
        <taxon>Halobacteriales</taxon>
        <taxon>Haladaptataceae</taxon>
        <taxon>Haladaptatus</taxon>
    </lineage>
</organism>
<evidence type="ECO:0000313" key="2">
    <source>
        <dbReference type="EMBL" id="SIR00044.1"/>
    </source>
</evidence>
<keyword evidence="1" id="KW-1133">Transmembrane helix</keyword>
<feature type="transmembrane region" description="Helical" evidence="1">
    <location>
        <begin position="42"/>
        <end position="61"/>
    </location>
</feature>
<sequence length="104" mass="11364">MNRLSLGKVPVAEKYIMYKSSSSFKVLAYPCLTMARESTLDTILMGAVGVGAAAVIGTRAVKYYRERQRRSEPHVVCTDCGEAMPVDELLDPVVTCGCATVRME</sequence>
<dbReference type="AlphaFoldDB" id="A0A1N6XCG6"/>
<protein>
    <submittedName>
        <fullName evidence="2">Uncharacterized protein</fullName>
    </submittedName>
</protein>
<accession>A0A1N6XCG6</accession>
<dbReference type="EMBL" id="FTNO01000001">
    <property type="protein sequence ID" value="SIR00044.1"/>
    <property type="molecule type" value="Genomic_DNA"/>
</dbReference>
<keyword evidence="1" id="KW-0472">Membrane</keyword>
<reference evidence="3" key="1">
    <citation type="submission" date="2017-01" db="EMBL/GenBank/DDBJ databases">
        <authorList>
            <person name="Varghese N."/>
            <person name="Submissions S."/>
        </authorList>
    </citation>
    <scope>NUCLEOTIDE SEQUENCE [LARGE SCALE GENOMIC DNA]</scope>
    <source>
        <strain evidence="3">CGMCC 1.7737</strain>
    </source>
</reference>